<accession>A0A242CGP4</accession>
<name>A0A242CGP4_9ENTE</name>
<proteinExistence type="inferred from homology"/>
<dbReference type="PANTHER" id="PTHR34976">
    <property type="entry name" value="RIBONUCLEASE YQCG-RELATED"/>
    <property type="match status" value="1"/>
</dbReference>
<evidence type="ECO:0000256" key="1">
    <source>
        <dbReference type="ARBA" id="ARBA00034117"/>
    </source>
</evidence>
<dbReference type="AlphaFoldDB" id="A0A242CGP4"/>
<evidence type="ECO:0000313" key="6">
    <source>
        <dbReference type="Proteomes" id="UP000195139"/>
    </source>
</evidence>
<dbReference type="OrthoDB" id="2195096at2"/>
<feature type="coiled-coil region" evidence="2">
    <location>
        <begin position="91"/>
        <end position="129"/>
    </location>
</feature>
<gene>
    <name evidence="5" type="ORF">A5880_000092</name>
    <name evidence="4" type="ORF">A5880_002187</name>
</gene>
<dbReference type="EMBL" id="NGLE01000001">
    <property type="protein sequence ID" value="OTO09413.1"/>
    <property type="molecule type" value="Genomic_DNA"/>
</dbReference>
<dbReference type="RefSeq" id="WP_086329072.1">
    <property type="nucleotide sequence ID" value="NZ_NGLE02000001.1"/>
</dbReference>
<reference evidence="4 6" key="2">
    <citation type="submission" date="2018-07" db="EMBL/GenBank/DDBJ databases">
        <title>The Genome Sequence of Enterococcus sp. DIV0659b.</title>
        <authorList>
            <consortium name="The Broad Institute Genomics Platform"/>
            <consortium name="The Broad Institute Genomic Center for Infectious Diseases"/>
            <person name="Earl A."/>
            <person name="Manson A."/>
            <person name="Schwartman J."/>
            <person name="Gilmore M."/>
            <person name="Abouelleil A."/>
            <person name="Cao P."/>
            <person name="Chapman S."/>
            <person name="Cusick C."/>
            <person name="Shea T."/>
            <person name="Young S."/>
            <person name="Neafsey D."/>
            <person name="Nusbaum C."/>
            <person name="Birren B."/>
        </authorList>
    </citation>
    <scope>NUCLEOTIDE SEQUENCE [LARGE SCALE GENOMIC DNA]</scope>
    <source>
        <strain evidence="4 6">4G2_DIV0659</strain>
    </source>
</reference>
<reference evidence="5" key="1">
    <citation type="submission" date="2017-05" db="EMBL/GenBank/DDBJ databases">
        <title>The Genome Sequence of Enterococcus sp. 4G2_DIV0659.</title>
        <authorList>
            <consortium name="The Broad Institute Genomics Platform"/>
            <consortium name="The Broad Institute Genomic Center for Infectious Diseases"/>
            <person name="Earl A."/>
            <person name="Manson A."/>
            <person name="Schwartman J."/>
            <person name="Gilmore M."/>
            <person name="Abouelleil A."/>
            <person name="Cao P."/>
            <person name="Chapman S."/>
            <person name="Cusick C."/>
            <person name="Shea T."/>
            <person name="Young S."/>
            <person name="Neafsey D."/>
            <person name="Nusbaum C."/>
            <person name="Birren B."/>
        </authorList>
    </citation>
    <scope>NUCLEOTIDE SEQUENCE [LARGE SCALE GENOMIC DNA]</scope>
    <source>
        <strain evidence="5">4G2_DIV0659</strain>
    </source>
</reference>
<organism evidence="5">
    <name type="scientific">Candidatus Enterococcus mansonii</name>
    <dbReference type="NCBI Taxonomy" id="1834181"/>
    <lineage>
        <taxon>Bacteria</taxon>
        <taxon>Bacillati</taxon>
        <taxon>Bacillota</taxon>
        <taxon>Bacilli</taxon>
        <taxon>Lactobacillales</taxon>
        <taxon>Enterococcaceae</taxon>
        <taxon>Enterococcus</taxon>
    </lineage>
</organism>
<dbReference type="PROSITE" id="PS51756">
    <property type="entry name" value="LXG"/>
    <property type="match status" value="1"/>
</dbReference>
<dbReference type="InterPro" id="IPR006829">
    <property type="entry name" value="LXG_dom"/>
</dbReference>
<keyword evidence="2" id="KW-0175">Coiled coil</keyword>
<dbReference type="InterPro" id="IPR051768">
    <property type="entry name" value="Bact_secretion_toxin"/>
</dbReference>
<dbReference type="Pfam" id="PF04740">
    <property type="entry name" value="LXG"/>
    <property type="match status" value="1"/>
</dbReference>
<comment type="caution">
    <text evidence="5">The sequence shown here is derived from an EMBL/GenBank/DDBJ whole genome shotgun (WGS) entry which is preliminary data.</text>
</comment>
<sequence>MGLKFYVGEIQAQANAASRMNQEASQAIASLEKSIAQFLLAPLSGQAYNSAKRYFSVVYTPICRSVIMTGEAMARGHKRLISEYQSSVSSTDTDEDQIQSQLNRLEQLKQQLEHQIEASKDLRPSLERRHRNACDCIAKRKELLEKLRNYNSSSANFFSEYQSCEQELARGIAQVTGCKAWNGATGTFDLGKLDMTWATSINDRWEDRAKQLENKRSEEFAKGMKGRQYCRVQLATGAYEWMWVKDPTKVTQADFQFNQTYKDYLAILMKPEENFADDYFKTMAEELRTGINQKTGKPLTALEKAQRWSAVASAIAVLAVGAYYGKNGFVAKAGETPKQTVLKGSKGGKNYTLDKNKSKGNLKRKKASGLDFLKNINIKDFVVKNKHLRNSTAKRARKFDVDTPEEANLIVQDALKNGKVKKIDDNGIGSQGQKSHSAIIDTGKVVGTKGETHIKIVYDELNNVWTVYPVPAP</sequence>
<evidence type="ECO:0000256" key="2">
    <source>
        <dbReference type="SAM" id="Coils"/>
    </source>
</evidence>
<dbReference type="Proteomes" id="UP000195139">
    <property type="component" value="Unassembled WGS sequence"/>
</dbReference>
<evidence type="ECO:0000259" key="3">
    <source>
        <dbReference type="PROSITE" id="PS51756"/>
    </source>
</evidence>
<feature type="domain" description="LXG" evidence="3">
    <location>
        <begin position="1"/>
        <end position="218"/>
    </location>
</feature>
<protein>
    <recommendedName>
        <fullName evidence="3">LXG domain-containing protein</fullName>
    </recommendedName>
</protein>
<evidence type="ECO:0000313" key="5">
    <source>
        <dbReference type="EMBL" id="OTO09413.1"/>
    </source>
</evidence>
<dbReference type="PANTHER" id="PTHR34976:SF1">
    <property type="entry name" value="TOXIN BC_0920"/>
    <property type="match status" value="1"/>
</dbReference>
<keyword evidence="6" id="KW-1185">Reference proteome</keyword>
<evidence type="ECO:0000313" key="4">
    <source>
        <dbReference type="EMBL" id="MEI5994601.1"/>
    </source>
</evidence>
<dbReference type="EMBL" id="NGLE02000001">
    <property type="protein sequence ID" value="MEI5994601.1"/>
    <property type="molecule type" value="Genomic_DNA"/>
</dbReference>
<dbReference type="STRING" id="1834181.A5880_000092"/>
<comment type="similarity">
    <text evidence="1">In the N-terminal section; belongs to the LXG family.</text>
</comment>